<keyword evidence="7" id="KW-0238">DNA-binding</keyword>
<keyword evidence="9" id="KW-1185">Reference proteome</keyword>
<evidence type="ECO:0000256" key="4">
    <source>
        <dbReference type="ARBA" id="ARBA00022801"/>
    </source>
</evidence>
<dbReference type="NCBIfam" id="TIGR00028">
    <property type="entry name" value="Mtu_PIN_fam"/>
    <property type="match status" value="1"/>
</dbReference>
<evidence type="ECO:0000256" key="2">
    <source>
        <dbReference type="ARBA" id="ARBA00022722"/>
    </source>
</evidence>
<dbReference type="GO" id="GO:0016788">
    <property type="term" value="F:hydrolase activity, acting on ester bonds"/>
    <property type="evidence" value="ECO:0007669"/>
    <property type="project" value="InterPro"/>
</dbReference>
<protein>
    <recommendedName>
        <fullName evidence="5">Ribonuclease VapC</fullName>
        <shortName evidence="5">RNase VapC</shortName>
        <ecNumber evidence="5">3.1.-.-</ecNumber>
    </recommendedName>
    <alternativeName>
        <fullName evidence="5">Toxin VapC</fullName>
    </alternativeName>
</protein>
<feature type="binding site" evidence="5">
    <location>
        <position position="6"/>
    </location>
    <ligand>
        <name>Mg(2+)</name>
        <dbReference type="ChEBI" id="CHEBI:18420"/>
    </ligand>
</feature>
<dbReference type="EC" id="3.1.-.-" evidence="5"/>
<dbReference type="InterPro" id="IPR022907">
    <property type="entry name" value="VapC_family"/>
</dbReference>
<evidence type="ECO:0000256" key="1">
    <source>
        <dbReference type="ARBA" id="ARBA00022649"/>
    </source>
</evidence>
<dbReference type="InterPro" id="IPR029060">
    <property type="entry name" value="PIN-like_dom_sf"/>
</dbReference>
<dbReference type="HAMAP" id="MF_00265">
    <property type="entry name" value="VapC_Nob1"/>
    <property type="match status" value="1"/>
</dbReference>
<dbReference type="Proteomes" id="UP000758856">
    <property type="component" value="Unassembled WGS sequence"/>
</dbReference>
<dbReference type="GO" id="GO:0090729">
    <property type="term" value="F:toxin activity"/>
    <property type="evidence" value="ECO:0007669"/>
    <property type="project" value="UniProtKB-KW"/>
</dbReference>
<dbReference type="GO" id="GO:0045926">
    <property type="term" value="P:negative regulation of growth"/>
    <property type="evidence" value="ECO:0007669"/>
    <property type="project" value="UniProtKB-ARBA"/>
</dbReference>
<feature type="binding site" evidence="5">
    <location>
        <position position="106"/>
    </location>
    <ligand>
        <name>Mg(2+)</name>
        <dbReference type="ChEBI" id="CHEBI:18420"/>
    </ligand>
</feature>
<reference evidence="8 9" key="2">
    <citation type="submission" date="2021-01" db="EMBL/GenBank/DDBJ databases">
        <title>Genomic Encyclopedia of Type Strains, Phase IV (KMG-IV): sequencing the most valuable type-strain genomes for metagenomic binning, comparative biology and taxonomic classification.</title>
        <authorList>
            <person name="Goeker M."/>
        </authorList>
    </citation>
    <scope>NUCLEOTIDE SEQUENCE [LARGE SCALE GENOMIC DNA]</scope>
    <source>
        <strain evidence="8 9">DSM 6130</strain>
    </source>
</reference>
<reference evidence="7" key="3">
    <citation type="submission" date="2023-01" db="EMBL/GenBank/DDBJ databases">
        <authorList>
            <person name="Sun Q."/>
            <person name="Evtushenko L."/>
        </authorList>
    </citation>
    <scope>NUCLEOTIDE SEQUENCE</scope>
    <source>
        <strain evidence="7">VKM B-1606</strain>
    </source>
</reference>
<evidence type="ECO:0000313" key="8">
    <source>
        <dbReference type="EMBL" id="MBM7851814.1"/>
    </source>
</evidence>
<comment type="cofactor">
    <cofactor evidence="5">
        <name>Mg(2+)</name>
        <dbReference type="ChEBI" id="CHEBI:18420"/>
    </cofactor>
</comment>
<dbReference type="RefSeq" id="WP_204950208.1">
    <property type="nucleotide sequence ID" value="NZ_BSFF01000001.1"/>
</dbReference>
<comment type="caution">
    <text evidence="7">The sequence shown here is derived from an EMBL/GenBank/DDBJ whole genome shotgun (WGS) entry which is preliminary data.</text>
</comment>
<keyword evidence="1 5" id="KW-1277">Toxin-antitoxin system</keyword>
<keyword evidence="3 5" id="KW-0479">Metal-binding</keyword>
<keyword evidence="2 5" id="KW-0540">Nuclease</keyword>
<evidence type="ECO:0000259" key="6">
    <source>
        <dbReference type="Pfam" id="PF01850"/>
    </source>
</evidence>
<dbReference type="Proteomes" id="UP001143400">
    <property type="component" value="Unassembled WGS sequence"/>
</dbReference>
<comment type="function">
    <text evidence="5">Toxic component of a toxin-antitoxin (TA) system. An RNase.</text>
</comment>
<evidence type="ECO:0000313" key="7">
    <source>
        <dbReference type="EMBL" id="GLK54878.1"/>
    </source>
</evidence>
<dbReference type="SUPFAM" id="SSF88723">
    <property type="entry name" value="PIN domain-like"/>
    <property type="match status" value="1"/>
</dbReference>
<dbReference type="GO" id="GO:0003677">
    <property type="term" value="F:DNA binding"/>
    <property type="evidence" value="ECO:0007669"/>
    <property type="project" value="UniProtKB-KW"/>
</dbReference>
<keyword evidence="5" id="KW-0460">Magnesium</keyword>
<dbReference type="EMBL" id="JAFBCY010000002">
    <property type="protein sequence ID" value="MBM7851814.1"/>
    <property type="molecule type" value="Genomic_DNA"/>
</dbReference>
<dbReference type="Pfam" id="PF01850">
    <property type="entry name" value="PIN"/>
    <property type="match status" value="1"/>
</dbReference>
<feature type="domain" description="PIN" evidence="6">
    <location>
        <begin position="4"/>
        <end position="128"/>
    </location>
</feature>
<evidence type="ECO:0000256" key="5">
    <source>
        <dbReference type="HAMAP-Rule" id="MF_00265"/>
    </source>
</evidence>
<gene>
    <name evidence="5" type="primary">vapC</name>
    <name evidence="7" type="ORF">GCM10008170_08970</name>
    <name evidence="8" type="ORF">JOD31_002039</name>
</gene>
<dbReference type="InterPro" id="IPR006226">
    <property type="entry name" value="Mtu_PIN"/>
</dbReference>
<name>A0A9W6IRK5_9HYPH</name>
<sequence length="142" mass="15474">MIHLLDVNVLIALIDTKHVDHAMAHDWFDHVSSDGWATCPLTQNGVIRIVGHSSYPNSPGAPAIVAETVAAALRWPGHEFWPDDVSLLTDAGIDRRRLLRSKQITDTYLLALAVKHGGRLATLDRRLATDAVSGGREALVVL</sequence>
<keyword evidence="4 5" id="KW-0378">Hydrolase</keyword>
<evidence type="ECO:0000313" key="9">
    <source>
        <dbReference type="Proteomes" id="UP000758856"/>
    </source>
</evidence>
<evidence type="ECO:0000256" key="3">
    <source>
        <dbReference type="ARBA" id="ARBA00022723"/>
    </source>
</evidence>
<dbReference type="GO" id="GO:0004540">
    <property type="term" value="F:RNA nuclease activity"/>
    <property type="evidence" value="ECO:0007669"/>
    <property type="project" value="InterPro"/>
</dbReference>
<comment type="similarity">
    <text evidence="5">Belongs to the PINc/VapC protein family.</text>
</comment>
<dbReference type="GO" id="GO:0000287">
    <property type="term" value="F:magnesium ion binding"/>
    <property type="evidence" value="ECO:0007669"/>
    <property type="project" value="UniProtKB-UniRule"/>
</dbReference>
<dbReference type="InterPro" id="IPR002716">
    <property type="entry name" value="PIN_dom"/>
</dbReference>
<evidence type="ECO:0000313" key="10">
    <source>
        <dbReference type="Proteomes" id="UP001143400"/>
    </source>
</evidence>
<keyword evidence="5" id="KW-0800">Toxin</keyword>
<accession>A0A9W6IRK5</accession>
<dbReference type="AlphaFoldDB" id="A0A9W6IRK5"/>
<proteinExistence type="inferred from homology"/>
<organism evidence="7 10">
    <name type="scientific">Methylopila capsulata</name>
    <dbReference type="NCBI Taxonomy" id="61654"/>
    <lineage>
        <taxon>Bacteria</taxon>
        <taxon>Pseudomonadati</taxon>
        <taxon>Pseudomonadota</taxon>
        <taxon>Alphaproteobacteria</taxon>
        <taxon>Hyphomicrobiales</taxon>
        <taxon>Methylopilaceae</taxon>
        <taxon>Methylopila</taxon>
    </lineage>
</organism>
<dbReference type="EMBL" id="BSFF01000001">
    <property type="protein sequence ID" value="GLK54878.1"/>
    <property type="molecule type" value="Genomic_DNA"/>
</dbReference>
<reference evidence="7" key="1">
    <citation type="journal article" date="2014" name="Int. J. Syst. Evol. Microbiol.">
        <title>Complete genome sequence of Corynebacterium casei LMG S-19264T (=DSM 44701T), isolated from a smear-ripened cheese.</title>
        <authorList>
            <consortium name="US DOE Joint Genome Institute (JGI-PGF)"/>
            <person name="Walter F."/>
            <person name="Albersmeier A."/>
            <person name="Kalinowski J."/>
            <person name="Ruckert C."/>
        </authorList>
    </citation>
    <scope>NUCLEOTIDE SEQUENCE</scope>
    <source>
        <strain evidence="7">VKM B-1606</strain>
    </source>
</reference>